<sequence>MMYLIAAMQPIDIGPATLNDPQCVATRHRRERISERMRILQRLVPGGAKMDTTSVLDEAVRYIKLLKKQVIKLQSSNQNSHCIVVPIINDEYRWHVPSSVNNIVTFTETMPPSTEDYFIPRIIPFLASYPVDGGDRIRKAMFRIKSSTMGRTDEWNQSL</sequence>
<proteinExistence type="predicted"/>
<feature type="non-terminal residue" evidence="6">
    <location>
        <position position="159"/>
    </location>
</feature>
<feature type="domain" description="BHLH" evidence="5">
    <location>
        <begin position="17"/>
        <end position="66"/>
    </location>
</feature>
<dbReference type="Gene3D" id="4.10.280.10">
    <property type="entry name" value="Helix-loop-helix DNA-binding domain"/>
    <property type="match status" value="1"/>
</dbReference>
<dbReference type="PANTHER" id="PTHR45914">
    <property type="entry name" value="TRANSCRIPTION FACTOR HEC3-RELATED"/>
    <property type="match status" value="1"/>
</dbReference>
<dbReference type="GO" id="GO:0046983">
    <property type="term" value="F:protein dimerization activity"/>
    <property type="evidence" value="ECO:0007669"/>
    <property type="project" value="InterPro"/>
</dbReference>
<dbReference type="Proteomes" id="UP000316621">
    <property type="component" value="Chromosome 4"/>
</dbReference>
<accession>A0A4Y7JCG0</accession>
<dbReference type="GO" id="GO:0003700">
    <property type="term" value="F:DNA-binding transcription factor activity"/>
    <property type="evidence" value="ECO:0007669"/>
    <property type="project" value="InterPro"/>
</dbReference>
<evidence type="ECO:0000259" key="5">
    <source>
        <dbReference type="PROSITE" id="PS50888"/>
    </source>
</evidence>
<dbReference type="AlphaFoldDB" id="A0A4Y7JCG0"/>
<gene>
    <name evidence="6" type="ORF">C5167_006082</name>
</gene>
<dbReference type="PROSITE" id="PS50888">
    <property type="entry name" value="BHLH"/>
    <property type="match status" value="1"/>
</dbReference>
<organism evidence="6 7">
    <name type="scientific">Papaver somniferum</name>
    <name type="common">Opium poppy</name>
    <dbReference type="NCBI Taxonomy" id="3469"/>
    <lineage>
        <taxon>Eukaryota</taxon>
        <taxon>Viridiplantae</taxon>
        <taxon>Streptophyta</taxon>
        <taxon>Embryophyta</taxon>
        <taxon>Tracheophyta</taxon>
        <taxon>Spermatophyta</taxon>
        <taxon>Magnoliopsida</taxon>
        <taxon>Ranunculales</taxon>
        <taxon>Papaveraceae</taxon>
        <taxon>Papaveroideae</taxon>
        <taxon>Papaver</taxon>
    </lineage>
</organism>
<evidence type="ECO:0000256" key="3">
    <source>
        <dbReference type="ARBA" id="ARBA00023163"/>
    </source>
</evidence>
<comment type="subcellular location">
    <subcellularLocation>
        <location evidence="1">Nucleus</location>
    </subcellularLocation>
</comment>
<dbReference type="InterPro" id="IPR045843">
    <property type="entry name" value="IND-like"/>
</dbReference>
<dbReference type="Gramene" id="RZC58783">
    <property type="protein sequence ID" value="RZC58783"/>
    <property type="gene ID" value="C5167_006082"/>
</dbReference>
<reference evidence="6 7" key="1">
    <citation type="journal article" date="2018" name="Science">
        <title>The opium poppy genome and morphinan production.</title>
        <authorList>
            <person name="Guo L."/>
            <person name="Winzer T."/>
            <person name="Yang X."/>
            <person name="Li Y."/>
            <person name="Ning Z."/>
            <person name="He Z."/>
            <person name="Teodor R."/>
            <person name="Lu Y."/>
            <person name="Bowser T.A."/>
            <person name="Graham I.A."/>
            <person name="Ye K."/>
        </authorList>
    </citation>
    <scope>NUCLEOTIDE SEQUENCE [LARGE SCALE GENOMIC DNA]</scope>
    <source>
        <strain evidence="7">cv. HN1</strain>
        <tissue evidence="6">Leaves</tissue>
    </source>
</reference>
<dbReference type="Pfam" id="PF23173">
    <property type="entry name" value="bHLH_SAC51"/>
    <property type="match status" value="1"/>
</dbReference>
<dbReference type="PANTHER" id="PTHR45914:SF7">
    <property type="entry name" value="TRANSCRIPTION FACTOR HEC3"/>
    <property type="match status" value="1"/>
</dbReference>
<dbReference type="CDD" id="cd11454">
    <property type="entry name" value="bHLH_AtIND_like"/>
    <property type="match status" value="1"/>
</dbReference>
<evidence type="ECO:0000256" key="4">
    <source>
        <dbReference type="ARBA" id="ARBA00023242"/>
    </source>
</evidence>
<dbReference type="EMBL" id="CM010718">
    <property type="protein sequence ID" value="RZC58783.1"/>
    <property type="molecule type" value="Genomic_DNA"/>
</dbReference>
<evidence type="ECO:0000313" key="6">
    <source>
        <dbReference type="EMBL" id="RZC58783.1"/>
    </source>
</evidence>
<keyword evidence="2" id="KW-0805">Transcription regulation</keyword>
<evidence type="ECO:0000256" key="2">
    <source>
        <dbReference type="ARBA" id="ARBA00023015"/>
    </source>
</evidence>
<evidence type="ECO:0000256" key="1">
    <source>
        <dbReference type="ARBA" id="ARBA00004123"/>
    </source>
</evidence>
<keyword evidence="3" id="KW-0804">Transcription</keyword>
<keyword evidence="7" id="KW-1185">Reference proteome</keyword>
<dbReference type="SMART" id="SM00353">
    <property type="entry name" value="HLH"/>
    <property type="match status" value="1"/>
</dbReference>
<dbReference type="InterPro" id="IPR036638">
    <property type="entry name" value="HLH_DNA-bd_sf"/>
</dbReference>
<dbReference type="InterPro" id="IPR011598">
    <property type="entry name" value="bHLH_dom"/>
</dbReference>
<dbReference type="GO" id="GO:0005634">
    <property type="term" value="C:nucleus"/>
    <property type="evidence" value="ECO:0007669"/>
    <property type="project" value="UniProtKB-SubCell"/>
</dbReference>
<dbReference type="SUPFAM" id="SSF47459">
    <property type="entry name" value="HLH, helix-loop-helix DNA-binding domain"/>
    <property type="match status" value="1"/>
</dbReference>
<protein>
    <recommendedName>
        <fullName evidence="5">BHLH domain-containing protein</fullName>
    </recommendedName>
</protein>
<name>A0A4Y7JCG0_PAPSO</name>
<evidence type="ECO:0000313" key="7">
    <source>
        <dbReference type="Proteomes" id="UP000316621"/>
    </source>
</evidence>
<keyword evidence="4" id="KW-0539">Nucleus</keyword>